<proteinExistence type="predicted"/>
<evidence type="ECO:0000313" key="1">
    <source>
        <dbReference type="EMBL" id="MED7822681.1"/>
    </source>
</evidence>
<keyword evidence="2" id="KW-1185">Reference proteome</keyword>
<name>A0ABU7FEV4_9ACTN</name>
<organism evidence="1 2">
    <name type="scientific">Streptomyces chiangmaiensis</name>
    <dbReference type="NCBI Taxonomy" id="766497"/>
    <lineage>
        <taxon>Bacteria</taxon>
        <taxon>Bacillati</taxon>
        <taxon>Actinomycetota</taxon>
        <taxon>Actinomycetes</taxon>
        <taxon>Kitasatosporales</taxon>
        <taxon>Streptomycetaceae</taxon>
        <taxon>Streptomyces</taxon>
    </lineage>
</organism>
<accession>A0ABU7FEV4</accession>
<dbReference type="Gene3D" id="3.90.1750.20">
    <property type="entry name" value="Putative Large Serine Recombinase, Chain B, Domain 2"/>
    <property type="match status" value="1"/>
</dbReference>
<comment type="caution">
    <text evidence="1">The sequence shown here is derived from an EMBL/GenBank/DDBJ whole genome shotgun (WGS) entry which is preliminary data.</text>
</comment>
<gene>
    <name evidence="1" type="ORF">VXC91_11995</name>
</gene>
<evidence type="ECO:0000313" key="2">
    <source>
        <dbReference type="Proteomes" id="UP001333996"/>
    </source>
</evidence>
<dbReference type="InterPro" id="IPR038109">
    <property type="entry name" value="DNA_bind_recomb_sf"/>
</dbReference>
<dbReference type="EMBL" id="JAYWVC010000028">
    <property type="protein sequence ID" value="MED7822681.1"/>
    <property type="molecule type" value="Genomic_DNA"/>
</dbReference>
<dbReference type="RefSeq" id="WP_329507116.1">
    <property type="nucleotide sequence ID" value="NZ_BAAAYZ010000048.1"/>
</dbReference>
<protein>
    <submittedName>
        <fullName evidence="1">Uncharacterized protein</fullName>
    </submittedName>
</protein>
<dbReference type="Proteomes" id="UP001333996">
    <property type="component" value="Unassembled WGS sequence"/>
</dbReference>
<reference evidence="1" key="1">
    <citation type="submission" date="2024-01" db="EMBL/GenBank/DDBJ databases">
        <title>First draft genome sequence data of TA4-1, the type strain of Gram-positive actinobacterium Streptomyces chiangmaiensis.</title>
        <authorList>
            <person name="Yasawong M."/>
            <person name="Nantapong N."/>
        </authorList>
    </citation>
    <scope>NUCLEOTIDE SEQUENCE</scope>
    <source>
        <strain evidence="1">TA4-1</strain>
    </source>
</reference>
<sequence>MTAVFAEAERDTSQARILNGVQSRLENRSWLTGAPATGYRIKGVEGGKRKVLEIDQDFHPDGEEVFRHVREGQSTHRIARDFNGRGVLTWGVHLRKLR</sequence>